<dbReference type="InterPro" id="IPR001810">
    <property type="entry name" value="F-box_dom"/>
</dbReference>
<dbReference type="InterPro" id="IPR036047">
    <property type="entry name" value="F-box-like_dom_sf"/>
</dbReference>
<dbReference type="CDD" id="cd22160">
    <property type="entry name" value="F-box_AtFBL13-like"/>
    <property type="match status" value="1"/>
</dbReference>
<evidence type="ECO:0000313" key="3">
    <source>
        <dbReference type="Proteomes" id="UP001237642"/>
    </source>
</evidence>
<dbReference type="InterPro" id="IPR006566">
    <property type="entry name" value="FBD"/>
</dbReference>
<dbReference type="PANTHER" id="PTHR31639:SF237">
    <property type="entry name" value="F-BOX DOMAIN-CONTAINING PROTEIN"/>
    <property type="match status" value="1"/>
</dbReference>
<dbReference type="AlphaFoldDB" id="A0AAD8MGH1"/>
<accession>A0AAD8MGH1</accession>
<comment type="caution">
    <text evidence="2">The sequence shown here is derived from an EMBL/GenBank/DDBJ whole genome shotgun (WGS) entry which is preliminary data.</text>
</comment>
<evidence type="ECO:0000259" key="1">
    <source>
        <dbReference type="PROSITE" id="PS50181"/>
    </source>
</evidence>
<proteinExistence type="predicted"/>
<dbReference type="SUPFAM" id="SSF52047">
    <property type="entry name" value="RNI-like"/>
    <property type="match status" value="1"/>
</dbReference>
<dbReference type="SMART" id="SM00579">
    <property type="entry name" value="FBD"/>
    <property type="match status" value="1"/>
</dbReference>
<name>A0AAD8MGH1_9APIA</name>
<dbReference type="EMBL" id="JAUIZM010000007">
    <property type="protein sequence ID" value="KAK1375090.1"/>
    <property type="molecule type" value="Genomic_DNA"/>
</dbReference>
<feature type="domain" description="F-box" evidence="1">
    <location>
        <begin position="7"/>
        <end position="60"/>
    </location>
</feature>
<sequence>MSKCSRKDHISDLPQSIIDSILTKLPIRDAVKTSILSTKWKYQWATLTQLLFDENLWLYLKTKEMLRNTVNYSMRSLLRHDGPIHKFLLSTSCLTTTTDIEQWLLFLSKKDIKVLDLLCMFSTIGGAKTKAPAEAAENLISGCPLLEKFRFSNMFDPLALTIRAPNLKHLSISDAFKDIYLEHTPRLISISIHLTTSLEGNFLTKVPVTYDCLKLIRLEDISFEQLNELLCVLHMITQSPNLQELQIMIKLLIWIFGRECPADFTFKQLKIVDISFVSSENVMQFLKFVLGHSPVLEVMSISINGNTDGKMKMLNKVLRFQRAFPEVKIKLSD</sequence>
<reference evidence="2" key="1">
    <citation type="submission" date="2023-02" db="EMBL/GenBank/DDBJ databases">
        <title>Genome of toxic invasive species Heracleum sosnowskyi carries increased number of genes despite the absence of recent whole-genome duplications.</title>
        <authorList>
            <person name="Schelkunov M."/>
            <person name="Shtratnikova V."/>
            <person name="Makarenko M."/>
            <person name="Klepikova A."/>
            <person name="Omelchenko D."/>
            <person name="Novikova G."/>
            <person name="Obukhova E."/>
            <person name="Bogdanov V."/>
            <person name="Penin A."/>
            <person name="Logacheva M."/>
        </authorList>
    </citation>
    <scope>NUCLEOTIDE SEQUENCE</scope>
    <source>
        <strain evidence="2">Hsosn_3</strain>
        <tissue evidence="2">Leaf</tissue>
    </source>
</reference>
<keyword evidence="3" id="KW-1185">Reference proteome</keyword>
<dbReference type="Proteomes" id="UP001237642">
    <property type="component" value="Unassembled WGS sequence"/>
</dbReference>
<organism evidence="2 3">
    <name type="scientific">Heracleum sosnowskyi</name>
    <dbReference type="NCBI Taxonomy" id="360622"/>
    <lineage>
        <taxon>Eukaryota</taxon>
        <taxon>Viridiplantae</taxon>
        <taxon>Streptophyta</taxon>
        <taxon>Embryophyta</taxon>
        <taxon>Tracheophyta</taxon>
        <taxon>Spermatophyta</taxon>
        <taxon>Magnoliopsida</taxon>
        <taxon>eudicotyledons</taxon>
        <taxon>Gunneridae</taxon>
        <taxon>Pentapetalae</taxon>
        <taxon>asterids</taxon>
        <taxon>campanulids</taxon>
        <taxon>Apiales</taxon>
        <taxon>Apiaceae</taxon>
        <taxon>Apioideae</taxon>
        <taxon>apioid superclade</taxon>
        <taxon>Tordylieae</taxon>
        <taxon>Tordyliinae</taxon>
        <taxon>Heracleum</taxon>
    </lineage>
</organism>
<dbReference type="SUPFAM" id="SSF81383">
    <property type="entry name" value="F-box domain"/>
    <property type="match status" value="1"/>
</dbReference>
<dbReference type="InterPro" id="IPR053781">
    <property type="entry name" value="F-box_AtFBL13-like"/>
</dbReference>
<reference evidence="2" key="2">
    <citation type="submission" date="2023-05" db="EMBL/GenBank/DDBJ databases">
        <authorList>
            <person name="Schelkunov M.I."/>
        </authorList>
    </citation>
    <scope>NUCLEOTIDE SEQUENCE</scope>
    <source>
        <strain evidence="2">Hsosn_3</strain>
        <tissue evidence="2">Leaf</tissue>
    </source>
</reference>
<dbReference type="Pfam" id="PF00646">
    <property type="entry name" value="F-box"/>
    <property type="match status" value="1"/>
</dbReference>
<protein>
    <submittedName>
        <fullName evidence="2">F-box/RNI-like superfamily protein</fullName>
    </submittedName>
</protein>
<dbReference type="PANTHER" id="PTHR31639">
    <property type="entry name" value="F-BOX PROTEIN-LIKE"/>
    <property type="match status" value="1"/>
</dbReference>
<gene>
    <name evidence="2" type="ORF">POM88_031283</name>
</gene>
<dbReference type="PROSITE" id="PS50181">
    <property type="entry name" value="FBOX"/>
    <property type="match status" value="1"/>
</dbReference>
<evidence type="ECO:0000313" key="2">
    <source>
        <dbReference type="EMBL" id="KAK1375090.1"/>
    </source>
</evidence>